<reference evidence="2" key="1">
    <citation type="journal article" date="2020" name="Nature">
        <title>Giant virus diversity and host interactions through global metagenomics.</title>
        <authorList>
            <person name="Schulz F."/>
            <person name="Roux S."/>
            <person name="Paez-Espino D."/>
            <person name="Jungbluth S."/>
            <person name="Walsh D.A."/>
            <person name="Denef V.J."/>
            <person name="McMahon K.D."/>
            <person name="Konstantinidis K.T."/>
            <person name="Eloe-Fadrosh E.A."/>
            <person name="Kyrpides N.C."/>
            <person name="Woyke T."/>
        </authorList>
    </citation>
    <scope>NUCLEOTIDE SEQUENCE</scope>
    <source>
        <strain evidence="2">GVMAG-M-3300009161-52</strain>
    </source>
</reference>
<feature type="region of interest" description="Disordered" evidence="1">
    <location>
        <begin position="1"/>
        <end position="43"/>
    </location>
</feature>
<dbReference type="EMBL" id="MN738978">
    <property type="protein sequence ID" value="QHT33758.1"/>
    <property type="molecule type" value="Genomic_DNA"/>
</dbReference>
<protein>
    <submittedName>
        <fullName evidence="2">Uncharacterized protein</fullName>
    </submittedName>
</protein>
<feature type="compositionally biased region" description="Basic residues" evidence="1">
    <location>
        <begin position="7"/>
        <end position="29"/>
    </location>
</feature>
<evidence type="ECO:0000256" key="1">
    <source>
        <dbReference type="SAM" id="MobiDB-lite"/>
    </source>
</evidence>
<organism evidence="2">
    <name type="scientific">viral metagenome</name>
    <dbReference type="NCBI Taxonomy" id="1070528"/>
    <lineage>
        <taxon>unclassified sequences</taxon>
        <taxon>metagenomes</taxon>
        <taxon>organismal metagenomes</taxon>
    </lineage>
</organism>
<accession>A0A6C0EXM7</accession>
<name>A0A6C0EXM7_9ZZZZ</name>
<proteinExistence type="predicted"/>
<feature type="compositionally biased region" description="Low complexity" evidence="1">
    <location>
        <begin position="30"/>
        <end position="42"/>
    </location>
</feature>
<evidence type="ECO:0000313" key="2">
    <source>
        <dbReference type="EMBL" id="QHT33758.1"/>
    </source>
</evidence>
<dbReference type="AlphaFoldDB" id="A0A6C0EXM7"/>
<sequence>MSVNLRLKSKSQTKRKSLTKRRSLTKRKSQSQSQSQLQSQLQNDHKKDKKFTYLIGDYGNNDFIFVTFTSKTVFVHKNINYPHNKKTYKEEPPVDLNNLEKSLQFGKWETKEYKYTSVFMSDVSNPDMNGYETTYNNFKDYNSCTYMLIKLHDNHYLSLGYRNGRFTFTTPNNDNIKYVNWGKGVSKSGNLNAYLVGEKYTYNIFDSGSDFEFHFYISNNDIKKYELKENPHTIKIGVDDYDNIKTIKPYIIRHIKKTKKMLGLIKYNMLEESKIYDVIHLLEHKNIDL</sequence>